<sequence>MTIKGGSFLKAIVVHHAGGPEVLRLEERLIPQVKPGWSVIKIRAFGINRSEIFTRQGFSPQVTFPRILGIECVGEIFASSDTERLPYGQKVLTTMGEMGRQFDGSYAQYVLVTNEQIFPIATDLSWENLAAIPETYFTAYGSMLQLQLQAGDRILVRAAASGVGVAFVKLVKARYPELVVVASVRNLAKKEQLLAVGYDQVILDKAGCLQTEATFTKILELVGPKVIKDSLKHLDMGGIICATGLLGGQWYLKEFDPTEALRNNVYLTTFYSGNVSSQGWQKLLDYIAKYQVDVSPQRVFSLEQIQEAHKFLESSQAFGKVIIRNED</sequence>
<protein>
    <submittedName>
        <fullName evidence="4">Dehydrogenase</fullName>
    </submittedName>
</protein>
<dbReference type="InterPro" id="IPR013154">
    <property type="entry name" value="ADH-like_N"/>
</dbReference>
<dbReference type="Pfam" id="PF13602">
    <property type="entry name" value="ADH_zinc_N_2"/>
    <property type="match status" value="1"/>
</dbReference>
<dbReference type="PANTHER" id="PTHR48106:SF18">
    <property type="entry name" value="QUINONE OXIDOREDUCTASE PIG3"/>
    <property type="match status" value="1"/>
</dbReference>
<dbReference type="SUPFAM" id="SSF51735">
    <property type="entry name" value="NAD(P)-binding Rossmann-fold domains"/>
    <property type="match status" value="1"/>
</dbReference>
<dbReference type="AlphaFoldDB" id="A0A0R1TEA6"/>
<proteinExistence type="predicted"/>
<name>A0A0R1TEA6_9LACO</name>
<dbReference type="SUPFAM" id="SSF50129">
    <property type="entry name" value="GroES-like"/>
    <property type="match status" value="1"/>
</dbReference>
<evidence type="ECO:0000256" key="2">
    <source>
        <dbReference type="ARBA" id="ARBA00023002"/>
    </source>
</evidence>
<keyword evidence="2" id="KW-0560">Oxidoreductase</keyword>
<evidence type="ECO:0000313" key="4">
    <source>
        <dbReference type="EMBL" id="KRL79488.1"/>
    </source>
</evidence>
<dbReference type="EMBL" id="AZFH01000097">
    <property type="protein sequence ID" value="KRL79488.1"/>
    <property type="molecule type" value="Genomic_DNA"/>
</dbReference>
<dbReference type="STRING" id="1423740.FC36_GL000473"/>
<dbReference type="InterPro" id="IPR020843">
    <property type="entry name" value="ER"/>
</dbReference>
<dbReference type="GO" id="GO:0016651">
    <property type="term" value="F:oxidoreductase activity, acting on NAD(P)H"/>
    <property type="evidence" value="ECO:0007669"/>
    <property type="project" value="TreeGrafter"/>
</dbReference>
<dbReference type="Pfam" id="PF08240">
    <property type="entry name" value="ADH_N"/>
    <property type="match status" value="1"/>
</dbReference>
<gene>
    <name evidence="4" type="ORF">FC36_GL000473</name>
</gene>
<organism evidence="4 5">
    <name type="scientific">Ligilactobacillus equi DSM 15833 = JCM 10991</name>
    <dbReference type="NCBI Taxonomy" id="1423740"/>
    <lineage>
        <taxon>Bacteria</taxon>
        <taxon>Bacillati</taxon>
        <taxon>Bacillota</taxon>
        <taxon>Bacilli</taxon>
        <taxon>Lactobacillales</taxon>
        <taxon>Lactobacillaceae</taxon>
        <taxon>Ligilactobacillus</taxon>
    </lineage>
</organism>
<evidence type="ECO:0000313" key="5">
    <source>
        <dbReference type="Proteomes" id="UP000051048"/>
    </source>
</evidence>
<evidence type="ECO:0000256" key="1">
    <source>
        <dbReference type="ARBA" id="ARBA00022857"/>
    </source>
</evidence>
<dbReference type="Gene3D" id="3.90.180.10">
    <property type="entry name" value="Medium-chain alcohol dehydrogenases, catalytic domain"/>
    <property type="match status" value="1"/>
</dbReference>
<dbReference type="SMART" id="SM00829">
    <property type="entry name" value="PKS_ER"/>
    <property type="match status" value="1"/>
</dbReference>
<dbReference type="PATRIC" id="fig|1423740.3.peg.509"/>
<comment type="caution">
    <text evidence="4">The sequence shown here is derived from an EMBL/GenBank/DDBJ whole genome shotgun (WGS) entry which is preliminary data.</text>
</comment>
<keyword evidence="1" id="KW-0521">NADP</keyword>
<evidence type="ECO:0000259" key="3">
    <source>
        <dbReference type="SMART" id="SM00829"/>
    </source>
</evidence>
<dbReference type="Proteomes" id="UP000051048">
    <property type="component" value="Unassembled WGS sequence"/>
</dbReference>
<dbReference type="Gene3D" id="3.40.50.720">
    <property type="entry name" value="NAD(P)-binding Rossmann-like Domain"/>
    <property type="match status" value="1"/>
</dbReference>
<dbReference type="InterPro" id="IPR011032">
    <property type="entry name" value="GroES-like_sf"/>
</dbReference>
<dbReference type="PANTHER" id="PTHR48106">
    <property type="entry name" value="QUINONE OXIDOREDUCTASE PIG3-RELATED"/>
    <property type="match status" value="1"/>
</dbReference>
<dbReference type="GO" id="GO:0070402">
    <property type="term" value="F:NADPH binding"/>
    <property type="evidence" value="ECO:0007669"/>
    <property type="project" value="TreeGrafter"/>
</dbReference>
<accession>A0A0R1TEA6</accession>
<feature type="domain" description="Enoyl reductase (ER)" evidence="3">
    <location>
        <begin position="18"/>
        <end position="323"/>
    </location>
</feature>
<dbReference type="InterPro" id="IPR036291">
    <property type="entry name" value="NAD(P)-bd_dom_sf"/>
</dbReference>
<reference evidence="4 5" key="1">
    <citation type="journal article" date="2015" name="Genome Announc.">
        <title>Expanding the biotechnology potential of lactobacilli through comparative genomics of 213 strains and associated genera.</title>
        <authorList>
            <person name="Sun Z."/>
            <person name="Harris H.M."/>
            <person name="McCann A."/>
            <person name="Guo C."/>
            <person name="Argimon S."/>
            <person name="Zhang W."/>
            <person name="Yang X."/>
            <person name="Jeffery I.B."/>
            <person name="Cooney J.C."/>
            <person name="Kagawa T.F."/>
            <person name="Liu W."/>
            <person name="Song Y."/>
            <person name="Salvetti E."/>
            <person name="Wrobel A."/>
            <person name="Rasinkangas P."/>
            <person name="Parkhill J."/>
            <person name="Rea M.C."/>
            <person name="O'Sullivan O."/>
            <person name="Ritari J."/>
            <person name="Douillard F.P."/>
            <person name="Paul Ross R."/>
            <person name="Yang R."/>
            <person name="Briner A.E."/>
            <person name="Felis G.E."/>
            <person name="de Vos W.M."/>
            <person name="Barrangou R."/>
            <person name="Klaenhammer T.R."/>
            <person name="Caufield P.W."/>
            <person name="Cui Y."/>
            <person name="Zhang H."/>
            <person name="O'Toole P.W."/>
        </authorList>
    </citation>
    <scope>NUCLEOTIDE SEQUENCE [LARGE SCALE GENOMIC DNA]</scope>
    <source>
        <strain evidence="4 5">DSM 15833</strain>
    </source>
</reference>